<dbReference type="AlphaFoldDB" id="A0A927IHX5"/>
<evidence type="ECO:0000256" key="3">
    <source>
        <dbReference type="ARBA" id="ARBA00022553"/>
    </source>
</evidence>
<protein>
    <recommendedName>
        <fullName evidence="2">histidine kinase</fullName>
        <ecNumber evidence="2">2.7.13.3</ecNumber>
    </recommendedName>
</protein>
<dbReference type="Proteomes" id="UP000622317">
    <property type="component" value="Unassembled WGS sequence"/>
</dbReference>
<keyword evidence="12" id="KW-1185">Reference proteome</keyword>
<dbReference type="InterPro" id="IPR036890">
    <property type="entry name" value="HATPase_C_sf"/>
</dbReference>
<organism evidence="11 12">
    <name type="scientific">Pelagicoccus enzymogenes</name>
    <dbReference type="NCBI Taxonomy" id="2773457"/>
    <lineage>
        <taxon>Bacteria</taxon>
        <taxon>Pseudomonadati</taxon>
        <taxon>Verrucomicrobiota</taxon>
        <taxon>Opitutia</taxon>
        <taxon>Puniceicoccales</taxon>
        <taxon>Pelagicoccaceae</taxon>
        <taxon>Pelagicoccus</taxon>
    </lineage>
</organism>
<dbReference type="InterPro" id="IPR003661">
    <property type="entry name" value="HisK_dim/P_dom"/>
</dbReference>
<dbReference type="SMART" id="SM00091">
    <property type="entry name" value="PAS"/>
    <property type="match status" value="1"/>
</dbReference>
<accession>A0A927IHX5</accession>
<feature type="modified residue" description="4-aspartylphosphate" evidence="8">
    <location>
        <position position="57"/>
    </location>
</feature>
<dbReference type="SUPFAM" id="SSF47384">
    <property type="entry name" value="Homodimeric domain of signal transducing histidine kinase"/>
    <property type="match status" value="1"/>
</dbReference>
<dbReference type="InterPro" id="IPR011006">
    <property type="entry name" value="CheY-like_superfamily"/>
</dbReference>
<dbReference type="SUPFAM" id="SSF55874">
    <property type="entry name" value="ATPase domain of HSP90 chaperone/DNA topoisomerase II/histidine kinase"/>
    <property type="match status" value="1"/>
</dbReference>
<dbReference type="SUPFAM" id="SSF52172">
    <property type="entry name" value="CheY-like"/>
    <property type="match status" value="1"/>
</dbReference>
<evidence type="ECO:0000256" key="5">
    <source>
        <dbReference type="ARBA" id="ARBA00023015"/>
    </source>
</evidence>
<dbReference type="RefSeq" id="WP_191617365.1">
    <property type="nucleotide sequence ID" value="NZ_JACYFG010000035.1"/>
</dbReference>
<name>A0A927IHX5_9BACT</name>
<evidence type="ECO:0000256" key="2">
    <source>
        <dbReference type="ARBA" id="ARBA00012438"/>
    </source>
</evidence>
<dbReference type="Gene3D" id="3.30.450.20">
    <property type="entry name" value="PAS domain"/>
    <property type="match status" value="1"/>
</dbReference>
<reference evidence="11" key="1">
    <citation type="submission" date="2020-09" db="EMBL/GenBank/DDBJ databases">
        <title>Pelagicoccus enzymogenes sp. nov. with an EPS production, isolated from marine sediment.</title>
        <authorList>
            <person name="Feng X."/>
        </authorList>
    </citation>
    <scope>NUCLEOTIDE SEQUENCE</scope>
    <source>
        <strain evidence="11">NFK12</strain>
    </source>
</reference>
<dbReference type="Pfam" id="PF02518">
    <property type="entry name" value="HATPase_c"/>
    <property type="match status" value="1"/>
</dbReference>
<keyword evidence="3 8" id="KW-0597">Phosphoprotein</keyword>
<gene>
    <name evidence="11" type="ORF">IEN85_12190</name>
</gene>
<dbReference type="CDD" id="cd17538">
    <property type="entry name" value="REC_D1_PleD-like"/>
    <property type="match status" value="1"/>
</dbReference>
<sequence length="483" mass="54769">MPLSPLSTILVVDDNLGARRSIEALLTQENYRFLLADSGTTALQVLETHTPDVILLDVMMPGMNGFEVCQKIRSTPHISEIPIIMITALDDEESMIQGIDAGADDFLSKPISKIELRSRIRSILRLNRFRKLCDERQKFELVVAQSHRGYVVIDADNRILSSNTAAENMLQLSPEETQQNPHFFDTARKLFTIQPDDIETKIEHQTESRELDPFILVRSAQNEQAAKWIRVTFQDLGLSQIGQHFLRLEDISDRIISFQEKHTFSRMITHKLLTPLNAIKAAHQLLDTRDPTPERITQIQAIQKKGIDRLEYDIHSILSFLEAERNPRNLLKIADARIHIQRLAETSPFHFEVFQEATFAPDDSIHISGHAFDACLREIVENAIKFHRGATVSIDCYIKKAEDPQRVLIVFQNNSYPLSKDELANAWKPYWQADRYVTGEIAGMGLGLSLIAANVWTAGGTCKIENHSQTDGVQLTLSFPIQA</sequence>
<dbReference type="GO" id="GO:0003677">
    <property type="term" value="F:DNA binding"/>
    <property type="evidence" value="ECO:0007669"/>
    <property type="project" value="UniProtKB-KW"/>
</dbReference>
<dbReference type="Gene3D" id="3.30.565.10">
    <property type="entry name" value="Histidine kinase-like ATPase, C-terminal domain"/>
    <property type="match status" value="1"/>
</dbReference>
<dbReference type="InterPro" id="IPR003594">
    <property type="entry name" value="HATPase_dom"/>
</dbReference>
<dbReference type="CDD" id="cd00082">
    <property type="entry name" value="HisKA"/>
    <property type="match status" value="1"/>
</dbReference>
<evidence type="ECO:0000259" key="10">
    <source>
        <dbReference type="PROSITE" id="PS50110"/>
    </source>
</evidence>
<dbReference type="InterPro" id="IPR005467">
    <property type="entry name" value="His_kinase_dom"/>
</dbReference>
<evidence type="ECO:0000313" key="11">
    <source>
        <dbReference type="EMBL" id="MBD5780254.1"/>
    </source>
</evidence>
<evidence type="ECO:0000256" key="1">
    <source>
        <dbReference type="ARBA" id="ARBA00000085"/>
    </source>
</evidence>
<dbReference type="EC" id="2.7.13.3" evidence="2"/>
<evidence type="ECO:0000313" key="12">
    <source>
        <dbReference type="Proteomes" id="UP000622317"/>
    </source>
</evidence>
<evidence type="ECO:0000256" key="4">
    <source>
        <dbReference type="ARBA" id="ARBA00023012"/>
    </source>
</evidence>
<keyword evidence="6" id="KW-0238">DNA-binding</keyword>
<comment type="catalytic activity">
    <reaction evidence="1">
        <text>ATP + protein L-histidine = ADP + protein N-phospho-L-histidine.</text>
        <dbReference type="EC" id="2.7.13.3"/>
    </reaction>
</comment>
<dbReference type="Pfam" id="PF00072">
    <property type="entry name" value="Response_reg"/>
    <property type="match status" value="1"/>
</dbReference>
<dbReference type="PANTHER" id="PTHR43547:SF2">
    <property type="entry name" value="HYBRID SIGNAL TRANSDUCTION HISTIDINE KINASE C"/>
    <property type="match status" value="1"/>
</dbReference>
<feature type="domain" description="Response regulatory" evidence="10">
    <location>
        <begin position="8"/>
        <end position="124"/>
    </location>
</feature>
<dbReference type="EMBL" id="JACYFG010000035">
    <property type="protein sequence ID" value="MBD5780254.1"/>
    <property type="molecule type" value="Genomic_DNA"/>
</dbReference>
<dbReference type="InterPro" id="IPR035965">
    <property type="entry name" value="PAS-like_dom_sf"/>
</dbReference>
<dbReference type="SMART" id="SM00448">
    <property type="entry name" value="REC"/>
    <property type="match status" value="1"/>
</dbReference>
<evidence type="ECO:0000256" key="8">
    <source>
        <dbReference type="PROSITE-ProRule" id="PRU00169"/>
    </source>
</evidence>
<evidence type="ECO:0000256" key="7">
    <source>
        <dbReference type="ARBA" id="ARBA00023163"/>
    </source>
</evidence>
<keyword evidence="5" id="KW-0805">Transcription regulation</keyword>
<evidence type="ECO:0000256" key="6">
    <source>
        <dbReference type="ARBA" id="ARBA00023125"/>
    </source>
</evidence>
<proteinExistence type="predicted"/>
<evidence type="ECO:0000259" key="9">
    <source>
        <dbReference type="PROSITE" id="PS50109"/>
    </source>
</evidence>
<dbReference type="PROSITE" id="PS50110">
    <property type="entry name" value="RESPONSE_REGULATORY"/>
    <property type="match status" value="1"/>
</dbReference>
<dbReference type="PROSITE" id="PS50109">
    <property type="entry name" value="HIS_KIN"/>
    <property type="match status" value="1"/>
</dbReference>
<keyword evidence="7" id="KW-0804">Transcription</keyword>
<dbReference type="GO" id="GO:0000155">
    <property type="term" value="F:phosphorelay sensor kinase activity"/>
    <property type="evidence" value="ECO:0007669"/>
    <property type="project" value="InterPro"/>
</dbReference>
<dbReference type="InterPro" id="IPR001789">
    <property type="entry name" value="Sig_transdc_resp-reg_receiver"/>
</dbReference>
<dbReference type="SUPFAM" id="SSF55785">
    <property type="entry name" value="PYP-like sensor domain (PAS domain)"/>
    <property type="match status" value="1"/>
</dbReference>
<dbReference type="FunFam" id="3.40.50.2300:FF:000001">
    <property type="entry name" value="DNA-binding response regulator PhoB"/>
    <property type="match status" value="1"/>
</dbReference>
<feature type="domain" description="Histidine kinase" evidence="9">
    <location>
        <begin position="267"/>
        <end position="483"/>
    </location>
</feature>
<dbReference type="Gene3D" id="1.10.287.130">
    <property type="match status" value="1"/>
</dbReference>
<dbReference type="InterPro" id="IPR000014">
    <property type="entry name" value="PAS"/>
</dbReference>
<dbReference type="Gene3D" id="3.40.50.2300">
    <property type="match status" value="1"/>
</dbReference>
<keyword evidence="4" id="KW-0902">Two-component regulatory system</keyword>
<comment type="caution">
    <text evidence="11">The sequence shown here is derived from an EMBL/GenBank/DDBJ whole genome shotgun (WGS) entry which is preliminary data.</text>
</comment>
<dbReference type="PANTHER" id="PTHR43547">
    <property type="entry name" value="TWO-COMPONENT HISTIDINE KINASE"/>
    <property type="match status" value="1"/>
</dbReference>
<dbReference type="InterPro" id="IPR036097">
    <property type="entry name" value="HisK_dim/P_sf"/>
</dbReference>